<keyword evidence="5 6" id="KW-0472">Membrane</keyword>
<proteinExistence type="predicted"/>
<comment type="caution">
    <text evidence="8">The sequence shown here is derived from an EMBL/GenBank/DDBJ whole genome shotgun (WGS) entry which is preliminary data.</text>
</comment>
<dbReference type="InterPro" id="IPR052159">
    <property type="entry name" value="Competence_DNA_uptake"/>
</dbReference>
<evidence type="ECO:0000256" key="4">
    <source>
        <dbReference type="ARBA" id="ARBA00022989"/>
    </source>
</evidence>
<feature type="transmembrane region" description="Helical" evidence="6">
    <location>
        <begin position="261"/>
        <end position="278"/>
    </location>
</feature>
<feature type="transmembrane region" description="Helical" evidence="6">
    <location>
        <begin position="193"/>
        <end position="210"/>
    </location>
</feature>
<name>A0A0G1D232_9BACT</name>
<keyword evidence="3 6" id="KW-0812">Transmembrane</keyword>
<evidence type="ECO:0000256" key="2">
    <source>
        <dbReference type="ARBA" id="ARBA00022475"/>
    </source>
</evidence>
<dbReference type="PANTHER" id="PTHR30619">
    <property type="entry name" value="DNA INTERNALIZATION/COMPETENCE PROTEIN COMEC/REC2"/>
    <property type="match status" value="1"/>
</dbReference>
<gene>
    <name evidence="8" type="ORF">UV68_C0054G0003</name>
</gene>
<evidence type="ECO:0000256" key="1">
    <source>
        <dbReference type="ARBA" id="ARBA00004651"/>
    </source>
</evidence>
<evidence type="ECO:0000256" key="6">
    <source>
        <dbReference type="SAM" id="Phobius"/>
    </source>
</evidence>
<protein>
    <submittedName>
        <fullName evidence="8">Internalization-related competence protein ComEC/Rec2 protein</fullName>
    </submittedName>
</protein>
<dbReference type="AlphaFoldDB" id="A0A0G1D232"/>
<dbReference type="InterPro" id="IPR004477">
    <property type="entry name" value="ComEC_N"/>
</dbReference>
<evidence type="ECO:0000313" key="8">
    <source>
        <dbReference type="EMBL" id="KKS92005.1"/>
    </source>
</evidence>
<reference evidence="8 9" key="1">
    <citation type="journal article" date="2015" name="Nature">
        <title>rRNA introns, odd ribosomes, and small enigmatic genomes across a large radiation of phyla.</title>
        <authorList>
            <person name="Brown C.T."/>
            <person name="Hug L.A."/>
            <person name="Thomas B.C."/>
            <person name="Sharon I."/>
            <person name="Castelle C.J."/>
            <person name="Singh A."/>
            <person name="Wilkins M.J."/>
            <person name="Williams K.H."/>
            <person name="Banfield J.F."/>
        </authorList>
    </citation>
    <scope>NUCLEOTIDE SEQUENCE [LARGE SCALE GENOMIC DNA]</scope>
</reference>
<evidence type="ECO:0000259" key="7">
    <source>
        <dbReference type="Pfam" id="PF03772"/>
    </source>
</evidence>
<dbReference type="GO" id="GO:0005886">
    <property type="term" value="C:plasma membrane"/>
    <property type="evidence" value="ECO:0007669"/>
    <property type="project" value="UniProtKB-SubCell"/>
</dbReference>
<feature type="transmembrane region" description="Helical" evidence="6">
    <location>
        <begin position="329"/>
        <end position="348"/>
    </location>
</feature>
<dbReference type="Proteomes" id="UP000033980">
    <property type="component" value="Unassembled WGS sequence"/>
</dbReference>
<feature type="transmembrane region" description="Helical" evidence="6">
    <location>
        <begin position="230"/>
        <end position="249"/>
    </location>
</feature>
<dbReference type="Pfam" id="PF03772">
    <property type="entry name" value="Competence"/>
    <property type="match status" value="1"/>
</dbReference>
<comment type="subcellular location">
    <subcellularLocation>
        <location evidence="1">Cell membrane</location>
        <topology evidence="1">Multi-pass membrane protein</topology>
    </subcellularLocation>
</comment>
<evidence type="ECO:0000313" key="9">
    <source>
        <dbReference type="Proteomes" id="UP000033980"/>
    </source>
</evidence>
<feature type="transmembrane region" description="Helical" evidence="6">
    <location>
        <begin position="298"/>
        <end position="317"/>
    </location>
</feature>
<feature type="transmembrane region" description="Helical" evidence="6">
    <location>
        <begin position="164"/>
        <end position="186"/>
    </location>
</feature>
<dbReference type="NCBIfam" id="TIGR00360">
    <property type="entry name" value="ComEC_N-term"/>
    <property type="match status" value="1"/>
</dbReference>
<accession>A0A0G1D232</accession>
<dbReference type="EMBL" id="LCFK01000054">
    <property type="protein sequence ID" value="KKS92005.1"/>
    <property type="molecule type" value="Genomic_DNA"/>
</dbReference>
<feature type="domain" description="ComEC/Rec2-related protein" evidence="7">
    <location>
        <begin position="142"/>
        <end position="363"/>
    </location>
</feature>
<sequence length="372" mass="41536">MIKRVFVLLILLVLRCVLGYVYTLRFDTDRQISIKGKVINIYLNDMECIMELKGFKINSGKICAATAGDRVRVIGTLERKVIDSFGGELWLVSKQIDILERTQVSKDSRTKKRELVDNFREDMVNIYKKFVPEPEAGLVAGIVLGYKKDIGQELYEQMIKSGSVHIAVASGYNILLVGGVIMSLSFWIMKRSGALLVAISGMIVYGLLAGGDPPVVRAIWMASFMYFGQLLGRGNISSWILLLTVWAMLMIDPTLIESVSFQLSVAASFGLMVVEPWLTKKLTLVGGREIPEILGKVGLTTTLSTMLVTMPILWWHFGRLTLIGILSNILILPFVPPLMLFGAGMIIFPWLFSWPAYALAHYLVLVIRFFGS</sequence>
<evidence type="ECO:0000256" key="5">
    <source>
        <dbReference type="ARBA" id="ARBA00023136"/>
    </source>
</evidence>
<feature type="transmembrane region" description="Helical" evidence="6">
    <location>
        <begin position="354"/>
        <end position="371"/>
    </location>
</feature>
<organism evidence="8 9">
    <name type="scientific">Candidatus Collierbacteria bacterium GW2011_GWC2_43_12</name>
    <dbReference type="NCBI Taxonomy" id="1618390"/>
    <lineage>
        <taxon>Bacteria</taxon>
        <taxon>Candidatus Collieribacteriota</taxon>
    </lineage>
</organism>
<evidence type="ECO:0000256" key="3">
    <source>
        <dbReference type="ARBA" id="ARBA00022692"/>
    </source>
</evidence>
<keyword evidence="4 6" id="KW-1133">Transmembrane helix</keyword>
<keyword evidence="2" id="KW-1003">Cell membrane</keyword>
<dbReference type="PANTHER" id="PTHR30619:SF7">
    <property type="entry name" value="BETA-LACTAMASE DOMAIN PROTEIN"/>
    <property type="match status" value="1"/>
</dbReference>